<proteinExistence type="predicted"/>
<dbReference type="EMBL" id="MG600029">
    <property type="protein sequence ID" value="AVM87580.1"/>
    <property type="molecule type" value="Genomic_RNA"/>
</dbReference>
<dbReference type="GO" id="GO:0016020">
    <property type="term" value="C:membrane"/>
    <property type="evidence" value="ECO:0007669"/>
    <property type="project" value="InterPro"/>
</dbReference>
<evidence type="ECO:0000256" key="1">
    <source>
        <dbReference type="SAM" id="Phobius"/>
    </source>
</evidence>
<name>A0A2P1GNP0_9NIDO</name>
<evidence type="ECO:0000313" key="3">
    <source>
        <dbReference type="EMBL" id="AVM87580.1"/>
    </source>
</evidence>
<dbReference type="Pfam" id="PF01601">
    <property type="entry name" value="CoV_S2"/>
    <property type="match status" value="1"/>
</dbReference>
<feature type="transmembrane region" description="Helical" evidence="1">
    <location>
        <begin position="956"/>
        <end position="981"/>
    </location>
</feature>
<organism evidence="3">
    <name type="scientific">Guangdong chinese water snake torovirus</name>
    <dbReference type="NCBI Taxonomy" id="2116383"/>
    <lineage>
        <taxon>Viruses</taxon>
        <taxon>Riboviria</taxon>
        <taxon>Orthornavirae</taxon>
        <taxon>Pisuviricota</taxon>
        <taxon>Pisoniviricetes</taxon>
        <taxon>Nidovirales</taxon>
        <taxon>Tornidovirineae</taxon>
        <taxon>Tobaniviridae</taxon>
        <taxon>Torovirinae</taxon>
        <taxon>Torovirus</taxon>
    </lineage>
</organism>
<keyword evidence="1" id="KW-0472">Membrane</keyword>
<dbReference type="InterPro" id="IPR002552">
    <property type="entry name" value="Spike_S2_CoV"/>
</dbReference>
<accession>A0A2P1GNP0</accession>
<dbReference type="GO" id="GO:0055036">
    <property type="term" value="C:virion membrane"/>
    <property type="evidence" value="ECO:0007669"/>
    <property type="project" value="InterPro"/>
</dbReference>
<dbReference type="GO" id="GO:0019031">
    <property type="term" value="C:viral envelope"/>
    <property type="evidence" value="ECO:0007669"/>
    <property type="project" value="InterPro"/>
</dbReference>
<evidence type="ECO:0000259" key="2">
    <source>
        <dbReference type="Pfam" id="PF01601"/>
    </source>
</evidence>
<dbReference type="GO" id="GO:0075509">
    <property type="term" value="P:endocytosis involved in viral entry into host cell"/>
    <property type="evidence" value="ECO:0007669"/>
    <property type="project" value="InterPro"/>
</dbReference>
<reference evidence="3" key="1">
    <citation type="journal article" date="2018" name="Nature">
        <title>The evolutionary history of vertebrate RNA viruses.</title>
        <authorList>
            <person name="Shi M."/>
            <person name="Lin X.D."/>
            <person name="Chen X."/>
            <person name="Tian J.H."/>
            <person name="Chen L.J."/>
            <person name="Li K."/>
            <person name="Wang W."/>
            <person name="Eden J.S."/>
            <person name="Shen J.J."/>
            <person name="Liu L."/>
            <person name="Holmes E.C."/>
            <person name="Zhang Y.Z."/>
        </authorList>
    </citation>
    <scope>NUCLEOTIDE SEQUENCE</scope>
    <source>
        <strain evidence="3">LPSF20552</strain>
    </source>
</reference>
<dbReference type="GO" id="GO:0019064">
    <property type="term" value="P:fusion of virus membrane with host plasma membrane"/>
    <property type="evidence" value="ECO:0007669"/>
    <property type="project" value="InterPro"/>
</dbReference>
<keyword evidence="1" id="KW-0812">Transmembrane</keyword>
<keyword evidence="1" id="KW-1133">Transmembrane helix</keyword>
<protein>
    <submittedName>
        <fullName evidence="3">Spike protein</fullName>
    </submittedName>
</protein>
<sequence length="983" mass="111729">MNILIYSLLIPVVLSSYPDWDKNILARNATNTVTSAQQLGTLLHDPHPIENIKLPRQLQKLEEMLLKYNLYSKTQINKTNAGFKPKSHGSYPGIESNVVRGANVTYISTNSRNDTLYDHPNQTFLTIDNEVYLDPRQHLAIRTFRNKTHPDWICEDPTTLKYTINKLSNQRFAVDLKTGYSVPMHKLDIPVQYKVGEKYPDFKRFKCAEVKCNQTLRTEEQKKQQYDFKVFRCNPTTVSESYTTYSVTADKKVETLYYTCSSPTGCITVLDAKPILTIVDNVIVDAPATSTDINYLRQVAFGYAQSLSNHVWYCPKWSRPLSLDFAYKTNKNKGENYESCHYKPIKSNYRHYQSGAFQPQSPTNNLRFYYFTSSVEFTYFAPLGPMTIPYIYAAKPKQQRPLIVSFGTPTSFDYTPPMVVMLGNQRFVDFGVVNGTQTYGPDPQFVSNQATLLPTKGSCKYKSGYFFRGSFEIVDESTVPLCGPADHLPTLKTCYSEKLQPDRLTVFAQKKLWMPPVSCITLCTNPLKCETSETVSPYYQACLLIAAQINDLTGNSGAPAGIPVDSALTSYVFNVTKYVNFTQEVIKVKEQSAIRPLNNAIKKMDALRQKLIPIRGGGPIATNPSPFLDIWGEGQYNSDSDMNWVAALPWLAGWRYGRQINTLNYAMKSVVDALADYVPTLNKNFQYVTEILTSVSSQATNNYKSITQLYDNFRSSYSDLTREINNIKLQMSRDQYMAAKVATLNNLYTQVVSAKSTIETDIKLFAIRRDQCRSKEYGCTGGSGTYLFHSEVETEDYLQLIISYLRPVNCSFLYQTSSFCLYDTLYVPPFPCIIQAEKIPRQPTDLNYINMTDGKPCQLDTIKIKGCDQTPEFTDAVKLVNLFDKDIVRSNVTLTNIEFNQKIGNITGFFSGVSTLVSQIDLLRDPAQYFNDTITKYYDAIFGNSNNWSFWDYLKIAIVVLIVLILLPIIIPIIQSCFFCCRR</sequence>
<dbReference type="GO" id="GO:0046813">
    <property type="term" value="P:receptor-mediated virion attachment to host cell"/>
    <property type="evidence" value="ECO:0007669"/>
    <property type="project" value="InterPro"/>
</dbReference>
<feature type="domain" description="Spike glycoprotein S2 coronavirus" evidence="2">
    <location>
        <begin position="643"/>
        <end position="969"/>
    </location>
</feature>
<dbReference type="GO" id="GO:0039654">
    <property type="term" value="P:fusion of virus membrane with host endosome membrane"/>
    <property type="evidence" value="ECO:0007669"/>
    <property type="project" value="InterPro"/>
</dbReference>